<organism evidence="2">
    <name type="scientific">Desulfitobacterium hafniense</name>
    <name type="common">Desulfitobacterium frappieri</name>
    <dbReference type="NCBI Taxonomy" id="49338"/>
    <lineage>
        <taxon>Bacteria</taxon>
        <taxon>Bacillati</taxon>
        <taxon>Bacillota</taxon>
        <taxon>Clostridia</taxon>
        <taxon>Eubacteriales</taxon>
        <taxon>Desulfitobacteriaceae</taxon>
        <taxon>Desulfitobacterium</taxon>
    </lineage>
</organism>
<name>A0A098AYA3_DESHA</name>
<keyword evidence="1" id="KW-0812">Transmembrane</keyword>
<proteinExistence type="predicted"/>
<dbReference type="AlphaFoldDB" id="A0A098AYA3"/>
<dbReference type="GO" id="GO:0005886">
    <property type="term" value="C:plasma membrane"/>
    <property type="evidence" value="ECO:0007669"/>
    <property type="project" value="UniProtKB-SubCell"/>
</dbReference>
<accession>A0A098AYA3</accession>
<keyword evidence="1" id="KW-0472">Membrane</keyword>
<reference evidence="2" key="1">
    <citation type="submission" date="2014-07" db="EMBL/GenBank/DDBJ databases">
        <authorList>
            <person name="Hornung V.Bastian."/>
        </authorList>
    </citation>
    <scope>NUCLEOTIDE SEQUENCE</scope>
    <source>
        <strain evidence="2">PCE-S</strain>
    </source>
</reference>
<evidence type="ECO:0000313" key="4">
    <source>
        <dbReference type="Proteomes" id="UP000054623"/>
    </source>
</evidence>
<sequence>MLSIIKLTFREILSRRIFFITLLMTLAFLIFFGVTNHYAAQGFIQAMHGFDSANTVIQNSIRSQIIMMGLNFSSMILALLTILSTVGGVAGEIENHQIDTILARPLPRRSYILGKFLGLGTVVVVYALSLFVGVLLINQLTGGDIAARLEPSSVVQGGLIFVLSPLLIVAAGLWLSTRMSTINSGIILIILYGVGFVGGLVEQIGTLLNNPSLINTGIISSLIFPYNALFRKTDALLTDSGNSAMAMFNGGAGSEPSNLMLGYGVFYTVALLFWAIRHFEGRDV</sequence>
<dbReference type="EMBL" id="LK996017">
    <property type="protein sequence ID" value="CDX01082.1"/>
    <property type="molecule type" value="Genomic_DNA"/>
</dbReference>
<feature type="transmembrane region" description="Helical" evidence="1">
    <location>
        <begin position="259"/>
        <end position="276"/>
    </location>
</feature>
<protein>
    <submittedName>
        <fullName evidence="2">ABC transporter permease</fullName>
    </submittedName>
</protein>
<dbReference type="Proteomes" id="UP000054623">
    <property type="component" value="Unassembled WGS sequence"/>
</dbReference>
<dbReference type="RefSeq" id="WP_005814405.1">
    <property type="nucleotide sequence ID" value="NZ_CABKQQ010000051.1"/>
</dbReference>
<evidence type="ECO:0000256" key="1">
    <source>
        <dbReference type="SAM" id="Phobius"/>
    </source>
</evidence>
<dbReference type="OrthoDB" id="5146022at2"/>
<dbReference type="EMBL" id="LOCK01000039">
    <property type="protein sequence ID" value="KTE90482.1"/>
    <property type="molecule type" value="Genomic_DNA"/>
</dbReference>
<feature type="transmembrane region" description="Helical" evidence="1">
    <location>
        <begin position="157"/>
        <end position="175"/>
    </location>
</feature>
<feature type="transmembrane region" description="Helical" evidence="1">
    <location>
        <begin position="72"/>
        <end position="91"/>
    </location>
</feature>
<dbReference type="PANTHER" id="PTHR43471">
    <property type="entry name" value="ABC TRANSPORTER PERMEASE"/>
    <property type="match status" value="1"/>
</dbReference>
<dbReference type="PATRIC" id="fig|49338.4.peg.1294"/>
<feature type="transmembrane region" description="Helical" evidence="1">
    <location>
        <begin position="182"/>
        <end position="201"/>
    </location>
</feature>
<gene>
    <name evidence="3" type="ORF">AT727_07790</name>
    <name evidence="2" type="ORF">DPCES_1195</name>
</gene>
<feature type="transmembrane region" description="Helical" evidence="1">
    <location>
        <begin position="112"/>
        <end position="137"/>
    </location>
</feature>
<feature type="transmembrane region" description="Helical" evidence="1">
    <location>
        <begin position="12"/>
        <end position="34"/>
    </location>
</feature>
<dbReference type="OMA" id="LWRGAMH"/>
<dbReference type="GO" id="GO:0140359">
    <property type="term" value="F:ABC-type transporter activity"/>
    <property type="evidence" value="ECO:0007669"/>
    <property type="project" value="InterPro"/>
</dbReference>
<dbReference type="Pfam" id="PF12679">
    <property type="entry name" value="ABC2_membrane_2"/>
    <property type="match status" value="1"/>
</dbReference>
<evidence type="ECO:0000313" key="3">
    <source>
        <dbReference type="EMBL" id="KTE90482.1"/>
    </source>
</evidence>
<reference evidence="3 4" key="2">
    <citation type="submission" date="2015-12" db="EMBL/GenBank/DDBJ databases">
        <title>Draft Genome Sequence of Desulfitobacterium hafniense Strain DH, a Sulfate-reducing Bacterium Isolated from Paddy Soils.</title>
        <authorList>
            <person name="Bao P."/>
            <person name="Zhang X."/>
            <person name="Li G."/>
        </authorList>
    </citation>
    <scope>NUCLEOTIDE SEQUENCE [LARGE SCALE GENOMIC DNA]</scope>
    <source>
        <strain evidence="3 4">DH</strain>
    </source>
</reference>
<keyword evidence="1" id="KW-1133">Transmembrane helix</keyword>
<evidence type="ECO:0000313" key="2">
    <source>
        <dbReference type="EMBL" id="CDX01082.1"/>
    </source>
</evidence>